<feature type="region of interest" description="Disordered" evidence="1">
    <location>
        <begin position="92"/>
        <end position="159"/>
    </location>
</feature>
<reference evidence="3" key="1">
    <citation type="submission" date="2025-08" db="UniProtKB">
        <authorList>
            <consortium name="RefSeq"/>
        </authorList>
    </citation>
    <scope>IDENTIFICATION</scope>
</reference>
<dbReference type="RefSeq" id="XP_072837441.1">
    <property type="nucleotide sequence ID" value="XM_072981340.1"/>
</dbReference>
<keyword evidence="2" id="KW-1185">Reference proteome</keyword>
<accession>A0ABM5EWB4</accession>
<feature type="non-terminal residue" evidence="3">
    <location>
        <position position="412"/>
    </location>
</feature>
<evidence type="ECO:0000256" key="1">
    <source>
        <dbReference type="SAM" id="MobiDB-lite"/>
    </source>
</evidence>
<organism evidence="2 3">
    <name type="scientific">Pogona vitticeps</name>
    <name type="common">central bearded dragon</name>
    <dbReference type="NCBI Taxonomy" id="103695"/>
    <lineage>
        <taxon>Eukaryota</taxon>
        <taxon>Metazoa</taxon>
        <taxon>Chordata</taxon>
        <taxon>Craniata</taxon>
        <taxon>Vertebrata</taxon>
        <taxon>Euteleostomi</taxon>
        <taxon>Lepidosauria</taxon>
        <taxon>Squamata</taxon>
        <taxon>Bifurcata</taxon>
        <taxon>Unidentata</taxon>
        <taxon>Episquamata</taxon>
        <taxon>Toxicofera</taxon>
        <taxon>Iguania</taxon>
        <taxon>Acrodonta</taxon>
        <taxon>Agamidae</taxon>
        <taxon>Amphibolurinae</taxon>
        <taxon>Pogona</taxon>
    </lineage>
</organism>
<dbReference type="Proteomes" id="UP001652642">
    <property type="component" value="Chromosome 11"/>
</dbReference>
<feature type="compositionally biased region" description="Polar residues" evidence="1">
    <location>
        <begin position="127"/>
        <end position="139"/>
    </location>
</feature>
<feature type="compositionally biased region" description="Polar residues" evidence="1">
    <location>
        <begin position="218"/>
        <end position="227"/>
    </location>
</feature>
<feature type="compositionally biased region" description="Basic and acidic residues" evidence="1">
    <location>
        <begin position="233"/>
        <end position="243"/>
    </location>
</feature>
<gene>
    <name evidence="3" type="primary">LOC140702327</name>
</gene>
<feature type="compositionally biased region" description="Basic and acidic residues" evidence="1">
    <location>
        <begin position="143"/>
        <end position="158"/>
    </location>
</feature>
<feature type="region of interest" description="Disordered" evidence="1">
    <location>
        <begin position="210"/>
        <end position="243"/>
    </location>
</feature>
<dbReference type="GeneID" id="140702327"/>
<proteinExistence type="predicted"/>
<evidence type="ECO:0000313" key="2">
    <source>
        <dbReference type="Proteomes" id="UP001652642"/>
    </source>
</evidence>
<feature type="region of interest" description="Disordered" evidence="1">
    <location>
        <begin position="1"/>
        <end position="59"/>
    </location>
</feature>
<sequence length="412" mass="44744">MPSAPPPPNYNQGRLPPKPPDKLLRDDEDSSPDLFPTDEHNKAVLIKPSASGSTPHGHTTMLSRSLAAALCEAGATDNSILSVFPVIRGPPAVPPIPGADDNDPGVAGRPPVPDRYEPQKDPPRKSPTYQEAMNVSGNQPPEMKAEAVSKKPDSKNDVPLENLETSYISIACDLVKETKDSDECASPAFTDYSKMMIPEFVPHPVPEYTEHTEKASLPSGNSDTVRSQPEFGSGEKEEEAVQEKPLEATAKIAPKGVQEEVSPSLSKPYLESFQPLLEPSKNEPTSWFLDAEAADLPKKEKIPQLQMENTYADDVSTELKKVDKMVVSIESSPETEDFPTVPYQAAKVVAGATEKVTLGNSKVREPGDSVVKAEERQSPYQALAQIADLFYKACIRCCQLSGLDIQSVYSSF</sequence>
<evidence type="ECO:0000313" key="3">
    <source>
        <dbReference type="RefSeq" id="XP_072837441.1"/>
    </source>
</evidence>
<name>A0ABM5EWB4_9SAUR</name>
<feature type="compositionally biased region" description="Polar residues" evidence="1">
    <location>
        <begin position="50"/>
        <end position="59"/>
    </location>
</feature>
<feature type="compositionally biased region" description="Basic and acidic residues" evidence="1">
    <location>
        <begin position="112"/>
        <end position="124"/>
    </location>
</feature>
<protein>
    <submittedName>
        <fullName evidence="3">Reticulon-4-like</fullName>
    </submittedName>
</protein>